<sequence>MKHSFLSLLTVLTLFSCKNGEEVKGIQTPVEQEERKVEETRFPMEVSRMFEAHGGFKKWNSMRQLSYTLPKKNNNETHIIDLKSRKSVINASNYTIGFDGNEVWMNKEGQFPINKARFYHNLYFYFYAMPFILGDKGIKYEKTADLEFEGVKYPGYKISYDSNIGDSPDDNYFVYYDSETYLMKWLGYTVTYGGEGPSNEIHYINYSDWNKVNNLLLPATLQWYSSENNLPKEPTSKQKFNLVSISKEKPDNKLFEKPIDALVGKK</sequence>
<name>A0ABW3I396_9FLAO</name>
<reference evidence="2" key="1">
    <citation type="journal article" date="2019" name="Int. J. Syst. Evol. Microbiol.">
        <title>The Global Catalogue of Microorganisms (GCM) 10K type strain sequencing project: providing services to taxonomists for standard genome sequencing and annotation.</title>
        <authorList>
            <consortium name="The Broad Institute Genomics Platform"/>
            <consortium name="The Broad Institute Genome Sequencing Center for Infectious Disease"/>
            <person name="Wu L."/>
            <person name="Ma J."/>
        </authorList>
    </citation>
    <scope>NUCLEOTIDE SEQUENCE [LARGE SCALE GENOMIC DNA]</scope>
    <source>
        <strain evidence="2">CCUG 62114</strain>
    </source>
</reference>
<organism evidence="1 2">
    <name type="scientific">Pseudofulvibacter geojedonensis</name>
    <dbReference type="NCBI Taxonomy" id="1123758"/>
    <lineage>
        <taxon>Bacteria</taxon>
        <taxon>Pseudomonadati</taxon>
        <taxon>Bacteroidota</taxon>
        <taxon>Flavobacteriia</taxon>
        <taxon>Flavobacteriales</taxon>
        <taxon>Flavobacteriaceae</taxon>
        <taxon>Pseudofulvibacter</taxon>
    </lineage>
</organism>
<evidence type="ECO:0000313" key="1">
    <source>
        <dbReference type="EMBL" id="MFD0963904.1"/>
    </source>
</evidence>
<evidence type="ECO:0000313" key="2">
    <source>
        <dbReference type="Proteomes" id="UP001596997"/>
    </source>
</evidence>
<evidence type="ECO:0008006" key="3">
    <source>
        <dbReference type="Google" id="ProtNLM"/>
    </source>
</evidence>
<proteinExistence type="predicted"/>
<dbReference type="RefSeq" id="WP_377715095.1">
    <property type="nucleotide sequence ID" value="NZ_JBHTJM010000008.1"/>
</dbReference>
<protein>
    <recommendedName>
        <fullName evidence="3">Threonine synthase</fullName>
    </recommendedName>
</protein>
<gene>
    <name evidence="1" type="ORF">ACFQ1O_07785</name>
</gene>
<dbReference type="Proteomes" id="UP001596997">
    <property type="component" value="Unassembled WGS sequence"/>
</dbReference>
<accession>A0ABW3I396</accession>
<dbReference type="EMBL" id="JBHTJM010000008">
    <property type="protein sequence ID" value="MFD0963904.1"/>
    <property type="molecule type" value="Genomic_DNA"/>
</dbReference>
<keyword evidence="2" id="KW-1185">Reference proteome</keyword>
<dbReference type="PROSITE" id="PS51257">
    <property type="entry name" value="PROKAR_LIPOPROTEIN"/>
    <property type="match status" value="1"/>
</dbReference>
<comment type="caution">
    <text evidence="1">The sequence shown here is derived from an EMBL/GenBank/DDBJ whole genome shotgun (WGS) entry which is preliminary data.</text>
</comment>